<proteinExistence type="predicted"/>
<dbReference type="Proteomes" id="UP000007266">
    <property type="component" value="Linkage group 9"/>
</dbReference>
<reference evidence="1 2" key="2">
    <citation type="journal article" date="2010" name="Nucleic Acids Res.">
        <title>BeetleBase in 2010: revisions to provide comprehensive genomic information for Tribolium castaneum.</title>
        <authorList>
            <person name="Kim H.S."/>
            <person name="Murphy T."/>
            <person name="Xia J."/>
            <person name="Caragea D."/>
            <person name="Park Y."/>
            <person name="Beeman R.W."/>
            <person name="Lorenzen M.D."/>
            <person name="Butcher S."/>
            <person name="Manak J.R."/>
            <person name="Brown S.J."/>
        </authorList>
    </citation>
    <scope>GENOME REANNOTATION</scope>
    <source>
        <strain evidence="1 2">Georgia GA2</strain>
    </source>
</reference>
<evidence type="ECO:0000313" key="1">
    <source>
        <dbReference type="EMBL" id="EFA10537.1"/>
    </source>
</evidence>
<dbReference type="AlphaFoldDB" id="D6X0F5"/>
<dbReference type="InParanoid" id="D6X0F5"/>
<protein>
    <submittedName>
        <fullName evidence="1">Uncharacterized protein</fullName>
    </submittedName>
</protein>
<dbReference type="HOGENOM" id="CLU_2226569_0_0_1"/>
<reference evidence="1 2" key="1">
    <citation type="journal article" date="2008" name="Nature">
        <title>The genome of the model beetle and pest Tribolium castaneum.</title>
        <authorList>
            <consortium name="Tribolium Genome Sequencing Consortium"/>
            <person name="Richards S."/>
            <person name="Gibbs R.A."/>
            <person name="Weinstock G.M."/>
            <person name="Brown S.J."/>
            <person name="Denell R."/>
            <person name="Beeman R.W."/>
            <person name="Gibbs R."/>
            <person name="Beeman R.W."/>
            <person name="Brown S.J."/>
            <person name="Bucher G."/>
            <person name="Friedrich M."/>
            <person name="Grimmelikhuijzen C.J."/>
            <person name="Klingler M."/>
            <person name="Lorenzen M."/>
            <person name="Richards S."/>
            <person name="Roth S."/>
            <person name="Schroder R."/>
            <person name="Tautz D."/>
            <person name="Zdobnov E.M."/>
            <person name="Muzny D."/>
            <person name="Gibbs R.A."/>
            <person name="Weinstock G.M."/>
            <person name="Attaway T."/>
            <person name="Bell S."/>
            <person name="Buhay C.J."/>
            <person name="Chandrabose M.N."/>
            <person name="Chavez D."/>
            <person name="Clerk-Blankenburg K.P."/>
            <person name="Cree A."/>
            <person name="Dao M."/>
            <person name="Davis C."/>
            <person name="Chacko J."/>
            <person name="Dinh H."/>
            <person name="Dugan-Rocha S."/>
            <person name="Fowler G."/>
            <person name="Garner T.T."/>
            <person name="Garnes J."/>
            <person name="Gnirke A."/>
            <person name="Hawes A."/>
            <person name="Hernandez J."/>
            <person name="Hines S."/>
            <person name="Holder M."/>
            <person name="Hume J."/>
            <person name="Jhangiani S.N."/>
            <person name="Joshi V."/>
            <person name="Khan Z.M."/>
            <person name="Jackson L."/>
            <person name="Kovar C."/>
            <person name="Kowis A."/>
            <person name="Lee S."/>
            <person name="Lewis L.R."/>
            <person name="Margolis J."/>
            <person name="Morgan M."/>
            <person name="Nazareth L.V."/>
            <person name="Nguyen N."/>
            <person name="Okwuonu G."/>
            <person name="Parker D."/>
            <person name="Richards S."/>
            <person name="Ruiz S.J."/>
            <person name="Santibanez J."/>
            <person name="Savard J."/>
            <person name="Scherer S.E."/>
            <person name="Schneider B."/>
            <person name="Sodergren E."/>
            <person name="Tautz D."/>
            <person name="Vattahil S."/>
            <person name="Villasana D."/>
            <person name="White C.S."/>
            <person name="Wright R."/>
            <person name="Park Y."/>
            <person name="Beeman R.W."/>
            <person name="Lord J."/>
            <person name="Oppert B."/>
            <person name="Lorenzen M."/>
            <person name="Brown S."/>
            <person name="Wang L."/>
            <person name="Savard J."/>
            <person name="Tautz D."/>
            <person name="Richards S."/>
            <person name="Weinstock G."/>
            <person name="Gibbs R.A."/>
            <person name="Liu Y."/>
            <person name="Worley K."/>
            <person name="Weinstock G."/>
            <person name="Elsik C.G."/>
            <person name="Reese J.T."/>
            <person name="Elhaik E."/>
            <person name="Landan G."/>
            <person name="Graur D."/>
            <person name="Arensburger P."/>
            <person name="Atkinson P."/>
            <person name="Beeman R.W."/>
            <person name="Beidler J."/>
            <person name="Brown S.J."/>
            <person name="Demuth J.P."/>
            <person name="Drury D.W."/>
            <person name="Du Y.Z."/>
            <person name="Fujiwara H."/>
            <person name="Lorenzen M."/>
            <person name="Maselli V."/>
            <person name="Osanai M."/>
            <person name="Park Y."/>
            <person name="Robertson H.M."/>
            <person name="Tu Z."/>
            <person name="Wang J.J."/>
            <person name="Wang S."/>
            <person name="Richards S."/>
            <person name="Song H."/>
            <person name="Zhang L."/>
            <person name="Sodergren E."/>
            <person name="Werner D."/>
            <person name="Stanke M."/>
            <person name="Morgenstern B."/>
            <person name="Solovyev V."/>
            <person name="Kosarev P."/>
            <person name="Brown G."/>
            <person name="Chen H.C."/>
            <person name="Ermolaeva O."/>
            <person name="Hlavina W."/>
            <person name="Kapustin Y."/>
            <person name="Kiryutin B."/>
            <person name="Kitts P."/>
            <person name="Maglott D."/>
            <person name="Pruitt K."/>
            <person name="Sapojnikov V."/>
            <person name="Souvorov A."/>
            <person name="Mackey A.J."/>
            <person name="Waterhouse R.M."/>
            <person name="Wyder S."/>
            <person name="Zdobnov E.M."/>
            <person name="Zdobnov E.M."/>
            <person name="Wyder S."/>
            <person name="Kriventseva E.V."/>
            <person name="Kadowaki T."/>
            <person name="Bork P."/>
            <person name="Aranda M."/>
            <person name="Bao R."/>
            <person name="Beermann A."/>
            <person name="Berns N."/>
            <person name="Bolognesi R."/>
            <person name="Bonneton F."/>
            <person name="Bopp D."/>
            <person name="Brown S.J."/>
            <person name="Bucher G."/>
            <person name="Butts T."/>
            <person name="Chaumot A."/>
            <person name="Denell R.E."/>
            <person name="Ferrier D.E."/>
            <person name="Friedrich M."/>
            <person name="Gordon C.M."/>
            <person name="Jindra M."/>
            <person name="Klingler M."/>
            <person name="Lan Q."/>
            <person name="Lattorff H.M."/>
            <person name="Laudet V."/>
            <person name="von Levetsow C."/>
            <person name="Liu Z."/>
            <person name="Lutz R."/>
            <person name="Lynch J.A."/>
            <person name="da Fonseca R.N."/>
            <person name="Posnien N."/>
            <person name="Reuter R."/>
            <person name="Roth S."/>
            <person name="Savard J."/>
            <person name="Schinko J.B."/>
            <person name="Schmitt C."/>
            <person name="Schoppmeier M."/>
            <person name="Schroder R."/>
            <person name="Shippy T.D."/>
            <person name="Simonnet F."/>
            <person name="Marques-Souza H."/>
            <person name="Tautz D."/>
            <person name="Tomoyasu Y."/>
            <person name="Trauner J."/>
            <person name="Van der Zee M."/>
            <person name="Vervoort M."/>
            <person name="Wittkopp N."/>
            <person name="Wimmer E.A."/>
            <person name="Yang X."/>
            <person name="Jones A.K."/>
            <person name="Sattelle D.B."/>
            <person name="Ebert P.R."/>
            <person name="Nelson D."/>
            <person name="Scott J.G."/>
            <person name="Beeman R.W."/>
            <person name="Muthukrishnan S."/>
            <person name="Kramer K.J."/>
            <person name="Arakane Y."/>
            <person name="Beeman R.W."/>
            <person name="Zhu Q."/>
            <person name="Hogenkamp D."/>
            <person name="Dixit R."/>
            <person name="Oppert B."/>
            <person name="Jiang H."/>
            <person name="Zou Z."/>
            <person name="Marshall J."/>
            <person name="Elpidina E."/>
            <person name="Vinokurov K."/>
            <person name="Oppert C."/>
            <person name="Zou Z."/>
            <person name="Evans J."/>
            <person name="Lu Z."/>
            <person name="Zhao P."/>
            <person name="Sumathipala N."/>
            <person name="Altincicek B."/>
            <person name="Vilcinskas A."/>
            <person name="Williams M."/>
            <person name="Hultmark D."/>
            <person name="Hetru C."/>
            <person name="Jiang H."/>
            <person name="Grimmelikhuijzen C.J."/>
            <person name="Hauser F."/>
            <person name="Cazzamali G."/>
            <person name="Williamson M."/>
            <person name="Park Y."/>
            <person name="Li B."/>
            <person name="Tanaka Y."/>
            <person name="Predel R."/>
            <person name="Neupert S."/>
            <person name="Schachtner J."/>
            <person name="Verleyen P."/>
            <person name="Raible F."/>
            <person name="Bork P."/>
            <person name="Friedrich M."/>
            <person name="Walden K.K."/>
            <person name="Robertson H.M."/>
            <person name="Angeli S."/>
            <person name="Foret S."/>
            <person name="Bucher G."/>
            <person name="Schuetz S."/>
            <person name="Maleszka R."/>
            <person name="Wimmer E.A."/>
            <person name="Beeman R.W."/>
            <person name="Lorenzen M."/>
            <person name="Tomoyasu Y."/>
            <person name="Miller S.C."/>
            <person name="Grossmann D."/>
            <person name="Bucher G."/>
        </authorList>
    </citation>
    <scope>NUCLEOTIDE SEQUENCE [LARGE SCALE GENOMIC DNA]</scope>
    <source>
        <strain evidence="1 2">Georgia GA2</strain>
    </source>
</reference>
<name>D6X0F5_TRICA</name>
<evidence type="ECO:0000313" key="2">
    <source>
        <dbReference type="Proteomes" id="UP000007266"/>
    </source>
</evidence>
<organism evidence="1 2">
    <name type="scientific">Tribolium castaneum</name>
    <name type="common">Red flour beetle</name>
    <dbReference type="NCBI Taxonomy" id="7070"/>
    <lineage>
        <taxon>Eukaryota</taxon>
        <taxon>Metazoa</taxon>
        <taxon>Ecdysozoa</taxon>
        <taxon>Arthropoda</taxon>
        <taxon>Hexapoda</taxon>
        <taxon>Insecta</taxon>
        <taxon>Pterygota</taxon>
        <taxon>Neoptera</taxon>
        <taxon>Endopterygota</taxon>
        <taxon>Coleoptera</taxon>
        <taxon>Polyphaga</taxon>
        <taxon>Cucujiformia</taxon>
        <taxon>Tenebrionidae</taxon>
        <taxon>Tenebrionidae incertae sedis</taxon>
        <taxon>Tribolium</taxon>
    </lineage>
</organism>
<gene>
    <name evidence="1" type="primary">GLEAN_12791</name>
    <name evidence="1" type="ORF">TcasGA2_TC012791</name>
</gene>
<dbReference type="EMBL" id="KQ971372">
    <property type="protein sequence ID" value="EFA10537.1"/>
    <property type="molecule type" value="Genomic_DNA"/>
</dbReference>
<accession>D6X0F5</accession>
<sequence>MPMKLQLATAQGPFYRIVALGLDNWRLDKSRGFTIFPSCSYVKGVIEKRKNRGQPEYKTLQNGIGLKAISRKKNFNFQTPITAKLKELEENGLFHRKEHIKIYKIE</sequence>
<keyword evidence="2" id="KW-1185">Reference proteome</keyword>